<organism evidence="3 4">
    <name type="scientific">Lacticaseibacillus manihotivorans</name>
    <dbReference type="NCBI Taxonomy" id="88233"/>
    <lineage>
        <taxon>Bacteria</taxon>
        <taxon>Bacillati</taxon>
        <taxon>Bacillota</taxon>
        <taxon>Bacilli</taxon>
        <taxon>Lactobacillales</taxon>
        <taxon>Lactobacillaceae</taxon>
        <taxon>Lacticaseibacillus</taxon>
    </lineage>
</organism>
<keyword evidence="1" id="KW-1133">Transmembrane helix</keyword>
<dbReference type="EMBL" id="CP045068">
    <property type="protein sequence ID" value="QFQ90229.1"/>
    <property type="molecule type" value="Genomic_DNA"/>
</dbReference>
<dbReference type="InterPro" id="IPR031927">
    <property type="entry name" value="DUF4767"/>
</dbReference>
<evidence type="ECO:0000256" key="1">
    <source>
        <dbReference type="SAM" id="Phobius"/>
    </source>
</evidence>
<dbReference type="Pfam" id="PF15983">
    <property type="entry name" value="DUF4767"/>
    <property type="match status" value="1"/>
</dbReference>
<feature type="domain" description="DUF4767" evidence="2">
    <location>
        <begin position="104"/>
        <end position="234"/>
    </location>
</feature>
<protein>
    <submittedName>
        <fullName evidence="3">DUF4767 domain-containing protein</fullName>
    </submittedName>
</protein>
<proteinExistence type="predicted"/>
<keyword evidence="1" id="KW-0812">Transmembrane</keyword>
<evidence type="ECO:0000313" key="4">
    <source>
        <dbReference type="Proteomes" id="UP000388452"/>
    </source>
</evidence>
<dbReference type="AlphaFoldDB" id="A0A5P8JNA7"/>
<gene>
    <name evidence="3" type="ORF">LM010_01690</name>
</gene>
<sequence length="418" mass="46167">MGRGSFIMSRLRSDAKQESASIGWFFLGLFLPIVGLILFLVWIHEQPAKAKRSGIGALSGCFIGIMAAIIFGVFVHFKVTSHVTSSSATTSSKIVSSQNHTTIAWNKTKDHHLSEFMQSFAKAKHQNYTIVSSTSKTQWYSKNLSTAIKHHLSLTVDDAHQSANWFPSAKHASAKATNIIAAYADSKKHRLYLFTLKANGTGKVLIAQDAIKNGRLSVRQTKNEQLKTGYQQILKGNPAAFTSNASSQQSTSSAAKPKPVFPSNFIGTWYGWSYGKQYTVIITENSIAFDDKPLPVHWQNEHTKADKQLLMSNSDISNEISESPHACWQSAMLSTAPGANVPMISLRGWFQTAGAGEFYWVESRDLNGTQQPVLAMASGAQEIVDTNFYQTPQLADQYKDTIFSDEPTTSNYSEFTLK</sequence>
<evidence type="ECO:0000313" key="3">
    <source>
        <dbReference type="EMBL" id="QFQ90229.1"/>
    </source>
</evidence>
<evidence type="ECO:0000259" key="2">
    <source>
        <dbReference type="Pfam" id="PF15983"/>
    </source>
</evidence>
<accession>A0A5P8JNA7</accession>
<dbReference type="Proteomes" id="UP000388452">
    <property type="component" value="Chromosome"/>
</dbReference>
<feature type="transmembrane region" description="Helical" evidence="1">
    <location>
        <begin position="55"/>
        <end position="77"/>
    </location>
</feature>
<reference evidence="3 4" key="1">
    <citation type="submission" date="2019-10" db="EMBL/GenBank/DDBJ databases">
        <title>Genome sequencing of Lactobacillus manihotivorans.</title>
        <authorList>
            <person name="Kim K."/>
        </authorList>
    </citation>
    <scope>NUCLEOTIDE SEQUENCE [LARGE SCALE GENOMIC DNA]</scope>
    <source>
        <strain evidence="3 4">LM010</strain>
    </source>
</reference>
<feature type="transmembrane region" description="Helical" evidence="1">
    <location>
        <begin position="20"/>
        <end position="43"/>
    </location>
</feature>
<name>A0A5P8JNA7_9LACO</name>
<keyword evidence="1" id="KW-0472">Membrane</keyword>